<organism evidence="1 4">
    <name type="scientific">Paenibacillus odorifer</name>
    <dbReference type="NCBI Taxonomy" id="189426"/>
    <lineage>
        <taxon>Bacteria</taxon>
        <taxon>Bacillati</taxon>
        <taxon>Bacillota</taxon>
        <taxon>Bacilli</taxon>
        <taxon>Bacillales</taxon>
        <taxon>Paenibacillaceae</taxon>
        <taxon>Paenibacillus</taxon>
    </lineage>
</organism>
<dbReference type="Proteomes" id="UP000187439">
    <property type="component" value="Unassembled WGS sequence"/>
</dbReference>
<protein>
    <submittedName>
        <fullName evidence="1">Uncharacterized protein</fullName>
    </submittedName>
</protein>
<gene>
    <name evidence="2" type="ORF">BSK47_20250</name>
    <name evidence="1" type="ORF">BSK52_03665</name>
</gene>
<dbReference type="RefSeq" id="WP_042130125.1">
    <property type="nucleotide sequence ID" value="NZ_MPTO01000019.1"/>
</dbReference>
<dbReference type="EMBL" id="MPTO01000019">
    <property type="protein sequence ID" value="OME16591.1"/>
    <property type="molecule type" value="Genomic_DNA"/>
</dbReference>
<evidence type="ECO:0000313" key="3">
    <source>
        <dbReference type="Proteomes" id="UP000187323"/>
    </source>
</evidence>
<comment type="caution">
    <text evidence="1">The sequence shown here is derived from an EMBL/GenBank/DDBJ whole genome shotgun (WGS) entry which is preliminary data.</text>
</comment>
<sequence>MQTDIGQPELQSLLLLMYRNFPDVVNIDQLCVMLGNISTKTAYKLLQAERIQHFKIGRIYKIPKIYIIEYLATVINGTSPSSFHTLPH</sequence>
<evidence type="ECO:0000313" key="2">
    <source>
        <dbReference type="EMBL" id="OME16591.1"/>
    </source>
</evidence>
<dbReference type="Proteomes" id="UP000187323">
    <property type="component" value="Unassembled WGS sequence"/>
</dbReference>
<proteinExistence type="predicted"/>
<name>A0A1R0Y836_9BACL</name>
<evidence type="ECO:0000313" key="1">
    <source>
        <dbReference type="EMBL" id="OMD43518.1"/>
    </source>
</evidence>
<dbReference type="EMBL" id="MPTC01000002">
    <property type="protein sequence ID" value="OMD43518.1"/>
    <property type="molecule type" value="Genomic_DNA"/>
</dbReference>
<evidence type="ECO:0000313" key="4">
    <source>
        <dbReference type="Proteomes" id="UP000187439"/>
    </source>
</evidence>
<accession>A0A1R0Y836</accession>
<dbReference type="OrthoDB" id="515428at2"/>
<reference evidence="3 4" key="1">
    <citation type="submission" date="2016-10" db="EMBL/GenBank/DDBJ databases">
        <title>Paenibacillus species isolates.</title>
        <authorList>
            <person name="Beno S.M."/>
        </authorList>
    </citation>
    <scope>NUCLEOTIDE SEQUENCE [LARGE SCALE GENOMIC DNA]</scope>
    <source>
        <strain evidence="1 4">FSL H7-0710</strain>
        <strain evidence="2 3">FSL H7-0918</strain>
    </source>
</reference>
<dbReference type="AlphaFoldDB" id="A0A1R0Y836"/>